<organism evidence="1">
    <name type="scientific">Octopus bimaculoides</name>
    <name type="common">California two-spotted octopus</name>
    <dbReference type="NCBI Taxonomy" id="37653"/>
    <lineage>
        <taxon>Eukaryota</taxon>
        <taxon>Metazoa</taxon>
        <taxon>Spiralia</taxon>
        <taxon>Lophotrochozoa</taxon>
        <taxon>Mollusca</taxon>
        <taxon>Cephalopoda</taxon>
        <taxon>Coleoidea</taxon>
        <taxon>Octopodiformes</taxon>
        <taxon>Octopoda</taxon>
        <taxon>Incirrata</taxon>
        <taxon>Octopodidae</taxon>
        <taxon>Octopus</taxon>
    </lineage>
</organism>
<dbReference type="EMBL" id="KQ417238">
    <property type="protein sequence ID" value="KOF93058.1"/>
    <property type="molecule type" value="Genomic_DNA"/>
</dbReference>
<name>A0A0L8HV09_OCTBM</name>
<dbReference type="AlphaFoldDB" id="A0A0L8HV09"/>
<proteinExistence type="predicted"/>
<protein>
    <submittedName>
        <fullName evidence="1">Uncharacterized protein</fullName>
    </submittedName>
</protein>
<gene>
    <name evidence="1" type="ORF">OCBIM_22005280mg</name>
</gene>
<accession>A0A0L8HV09</accession>
<sequence length="57" mass="6481">MSGKNVQLFSLVLCVNDKSYINNNNTITEKKNPVKLNALAVSCQITYSNTKYFNCQY</sequence>
<evidence type="ECO:0000313" key="1">
    <source>
        <dbReference type="EMBL" id="KOF93058.1"/>
    </source>
</evidence>
<reference evidence="1" key="1">
    <citation type="submission" date="2015-07" db="EMBL/GenBank/DDBJ databases">
        <title>MeaNS - Measles Nucleotide Surveillance Program.</title>
        <authorList>
            <person name="Tran T."/>
            <person name="Druce J."/>
        </authorList>
    </citation>
    <scope>NUCLEOTIDE SEQUENCE</scope>
    <source>
        <strain evidence="1">UCB-OBI-ISO-001</strain>
        <tissue evidence="1">Gonad</tissue>
    </source>
</reference>